<dbReference type="Proteomes" id="UP001595871">
    <property type="component" value="Unassembled WGS sequence"/>
</dbReference>
<evidence type="ECO:0000259" key="2">
    <source>
        <dbReference type="PROSITE" id="PS50157"/>
    </source>
</evidence>
<sequence length="187" mass="20483">MPQTMITIRPTPALRRAFAKWAVAQRPKIRTVSTAEFAVPDDLFVDVPEELLIGSVVDGHRYVSPVEDAELGAQPPARLLDCGTCYEENGEEVHPHPECPLPPEARPELVGVATEDGFREAVPGEPLPEVPAEAYPPDSVPIPAADPVEDTTPADEPQEGFPCPHCDKPFSSERGRDTHQRMKHPED</sequence>
<name>A0ABV8NEC1_9ACTN</name>
<dbReference type="InterPro" id="IPR036236">
    <property type="entry name" value="Znf_C2H2_sf"/>
</dbReference>
<keyword evidence="4" id="KW-1185">Reference proteome</keyword>
<evidence type="ECO:0000256" key="1">
    <source>
        <dbReference type="SAM" id="MobiDB-lite"/>
    </source>
</evidence>
<evidence type="ECO:0000313" key="3">
    <source>
        <dbReference type="EMBL" id="MFC4190420.1"/>
    </source>
</evidence>
<feature type="compositionally biased region" description="Acidic residues" evidence="1">
    <location>
        <begin position="147"/>
        <end position="158"/>
    </location>
</feature>
<proteinExistence type="predicted"/>
<accession>A0ABV8NEC1</accession>
<gene>
    <name evidence="3" type="ORF">ACFO3R_29185</name>
</gene>
<dbReference type="InterPro" id="IPR013087">
    <property type="entry name" value="Znf_C2H2_type"/>
</dbReference>
<evidence type="ECO:0000313" key="4">
    <source>
        <dbReference type="Proteomes" id="UP001595871"/>
    </source>
</evidence>
<dbReference type="PROSITE" id="PS50157">
    <property type="entry name" value="ZINC_FINGER_C2H2_2"/>
    <property type="match status" value="1"/>
</dbReference>
<dbReference type="EMBL" id="JBHSCF010000055">
    <property type="protein sequence ID" value="MFC4190420.1"/>
    <property type="molecule type" value="Genomic_DNA"/>
</dbReference>
<dbReference type="RefSeq" id="WP_345493513.1">
    <property type="nucleotide sequence ID" value="NZ_BAAAYA010000005.1"/>
</dbReference>
<organism evidence="3 4">
    <name type="scientific">Streptomyces flavovirens</name>
    <dbReference type="NCBI Taxonomy" id="52258"/>
    <lineage>
        <taxon>Bacteria</taxon>
        <taxon>Bacillati</taxon>
        <taxon>Actinomycetota</taxon>
        <taxon>Actinomycetes</taxon>
        <taxon>Kitasatosporales</taxon>
        <taxon>Streptomycetaceae</taxon>
        <taxon>Streptomyces</taxon>
    </lineage>
</organism>
<feature type="region of interest" description="Disordered" evidence="1">
    <location>
        <begin position="121"/>
        <end position="187"/>
    </location>
</feature>
<dbReference type="PROSITE" id="PS00028">
    <property type="entry name" value="ZINC_FINGER_C2H2_1"/>
    <property type="match status" value="1"/>
</dbReference>
<feature type="domain" description="C2H2-type" evidence="2">
    <location>
        <begin position="161"/>
        <end position="187"/>
    </location>
</feature>
<feature type="compositionally biased region" description="Basic and acidic residues" evidence="1">
    <location>
        <begin position="165"/>
        <end position="187"/>
    </location>
</feature>
<dbReference type="Gene3D" id="3.30.160.60">
    <property type="entry name" value="Classic Zinc Finger"/>
    <property type="match status" value="1"/>
</dbReference>
<reference evidence="4" key="1">
    <citation type="journal article" date="2019" name="Int. J. Syst. Evol. Microbiol.">
        <title>The Global Catalogue of Microorganisms (GCM) 10K type strain sequencing project: providing services to taxonomists for standard genome sequencing and annotation.</title>
        <authorList>
            <consortium name="The Broad Institute Genomics Platform"/>
            <consortium name="The Broad Institute Genome Sequencing Center for Infectious Disease"/>
            <person name="Wu L."/>
            <person name="Ma J."/>
        </authorList>
    </citation>
    <scope>NUCLEOTIDE SEQUENCE [LARGE SCALE GENOMIC DNA]</scope>
    <source>
        <strain evidence="4">CCM 3243</strain>
    </source>
</reference>
<comment type="caution">
    <text evidence="3">The sequence shown here is derived from an EMBL/GenBank/DDBJ whole genome shotgun (WGS) entry which is preliminary data.</text>
</comment>
<protein>
    <submittedName>
        <fullName evidence="3">C2H2-type zinc finger protein</fullName>
    </submittedName>
</protein>
<dbReference type="SUPFAM" id="SSF57667">
    <property type="entry name" value="beta-beta-alpha zinc fingers"/>
    <property type="match status" value="1"/>
</dbReference>